<evidence type="ECO:0000313" key="1">
    <source>
        <dbReference type="EMBL" id="VVU95447.1"/>
    </source>
</evidence>
<sequence>MVRSKSVERSCLARLIIAKRLILIATNYFKNSKVCPTFKGMVIMWLMISFISGVNSQVSGSNVHTIVKNSVTKNIDASGVSRFPGKGIVLGTGKPITQEIAKRIELQKVAMAMREAVKSAPTTVCTRSGDLCGKATTATVQKVFGEGIKNTPKPPPIGGSPAIPIGPAIGAVFLAKEVIDVQQEFGTKAAVIKTIGGSGTLAASLVAGTQCATMAAPAGPIASLIAGVACSLPVTLLGDHVTDQIIEQHVEIEQNLDGQAVVDDSWVPTQDQIEKCQDYLDQAKEKWDSLSGDLDLNTKRREMIKWIMANMQREDNPLMPDECEYVVLHQMLNSMNMKDLSNSDWLDMLGDGNVLFDGLSNGDQVKEDQMIRAREIVEKMLHLGIKNLRTMDGHGRFIYCFLKVLQEKGLDVNEWTLDVVDLDERVNGWHRWFLPDGILVLSENIFDMTDVDLAQTLNYFNFCGLHKQELELEMVIKAIINNGGDVFLSWSVRGGKPKRGTAVYEFALWVQKMVKRGKAEYVSHRGNFFTYSFNPKPDSRL</sequence>
<protein>
    <submittedName>
        <fullName evidence="1">Uncharacterized protein</fullName>
    </submittedName>
</protein>
<organism evidence="1">
    <name type="scientific">seawater metagenome</name>
    <dbReference type="NCBI Taxonomy" id="1561972"/>
    <lineage>
        <taxon>unclassified sequences</taxon>
        <taxon>metagenomes</taxon>
        <taxon>ecological metagenomes</taxon>
    </lineage>
</organism>
<name>A0A5E8CK63_9ZZZZ</name>
<reference evidence="1" key="1">
    <citation type="submission" date="2019-09" db="EMBL/GenBank/DDBJ databases">
        <authorList>
            <person name="Needham M D."/>
        </authorList>
    </citation>
    <scope>NUCLEOTIDE SEQUENCE</scope>
</reference>
<dbReference type="AlphaFoldDB" id="A0A5E8CK63"/>
<gene>
    <name evidence="1" type="ORF">CPAV1605_1198</name>
</gene>
<accession>A0A5E8CK63</accession>
<dbReference type="EMBL" id="CABVLZ010000004">
    <property type="protein sequence ID" value="VVU95447.1"/>
    <property type="molecule type" value="Genomic_DNA"/>
</dbReference>
<proteinExistence type="predicted"/>